<protein>
    <recommendedName>
        <fullName evidence="7">Pentatricopeptide repeat-containing protein</fullName>
    </recommendedName>
</protein>
<dbReference type="GO" id="GO:0009451">
    <property type="term" value="P:RNA modification"/>
    <property type="evidence" value="ECO:0007669"/>
    <property type="project" value="InterPro"/>
</dbReference>
<dbReference type="EMBL" id="JADFTS010000001">
    <property type="protein sequence ID" value="KAF9626517.1"/>
    <property type="molecule type" value="Genomic_DNA"/>
</dbReference>
<dbReference type="GO" id="GO:0003723">
    <property type="term" value="F:RNA binding"/>
    <property type="evidence" value="ECO:0007669"/>
    <property type="project" value="InterPro"/>
</dbReference>
<evidence type="ECO:0008006" key="7">
    <source>
        <dbReference type="Google" id="ProtNLM"/>
    </source>
</evidence>
<evidence type="ECO:0000256" key="1">
    <source>
        <dbReference type="ARBA" id="ARBA00006643"/>
    </source>
</evidence>
<dbReference type="InterPro" id="IPR046848">
    <property type="entry name" value="E_motif"/>
</dbReference>
<dbReference type="PANTHER" id="PTHR47926">
    <property type="entry name" value="PENTATRICOPEPTIDE REPEAT-CONTAINING PROTEIN"/>
    <property type="match status" value="1"/>
</dbReference>
<dbReference type="AlphaFoldDB" id="A0A835J1F0"/>
<dbReference type="GO" id="GO:0005739">
    <property type="term" value="C:mitochondrion"/>
    <property type="evidence" value="ECO:0007669"/>
    <property type="project" value="UniProtKB-ARBA"/>
</dbReference>
<dbReference type="FunFam" id="1.25.40.10:FF:000205">
    <property type="entry name" value="Pentatricopeptide repeat-containing protein, mitochondrial"/>
    <property type="match status" value="1"/>
</dbReference>
<accession>A0A835J1F0</accession>
<dbReference type="FunFam" id="1.25.40.10:FF:000333">
    <property type="entry name" value="Pentatricopeptide repeat-containing protein"/>
    <property type="match status" value="1"/>
</dbReference>
<dbReference type="PANTHER" id="PTHR47926:SF352">
    <property type="entry name" value="REPEAT-CONTAINING PROTEIN, PUTATIVE-RELATED"/>
    <property type="match status" value="1"/>
</dbReference>
<dbReference type="Pfam" id="PF20431">
    <property type="entry name" value="E_motif"/>
    <property type="match status" value="1"/>
</dbReference>
<dbReference type="InterPro" id="IPR046960">
    <property type="entry name" value="PPR_At4g14850-like_plant"/>
</dbReference>
<dbReference type="Gene3D" id="1.25.40.10">
    <property type="entry name" value="Tetratricopeptide repeat domain"/>
    <property type="match status" value="2"/>
</dbReference>
<evidence type="ECO:0000256" key="3">
    <source>
        <dbReference type="ARBA" id="ARBA00061659"/>
    </source>
</evidence>
<dbReference type="Pfam" id="PF01535">
    <property type="entry name" value="PPR"/>
    <property type="match status" value="3"/>
</dbReference>
<dbReference type="OrthoDB" id="185373at2759"/>
<reference evidence="5 6" key="1">
    <citation type="submission" date="2020-10" db="EMBL/GenBank/DDBJ databases">
        <title>The Coptis chinensis genome and diversification of protoberbering-type alkaloids.</title>
        <authorList>
            <person name="Wang B."/>
            <person name="Shu S."/>
            <person name="Song C."/>
            <person name="Liu Y."/>
        </authorList>
    </citation>
    <scope>NUCLEOTIDE SEQUENCE [LARGE SCALE GENOMIC DNA]</scope>
    <source>
        <strain evidence="5">HL-2020</strain>
        <tissue evidence="5">Leaf</tissue>
    </source>
</reference>
<proteinExistence type="inferred from homology"/>
<dbReference type="InterPro" id="IPR002885">
    <property type="entry name" value="PPR_rpt"/>
</dbReference>
<dbReference type="PROSITE" id="PS51375">
    <property type="entry name" value="PPR"/>
    <property type="match status" value="2"/>
</dbReference>
<dbReference type="Proteomes" id="UP000631114">
    <property type="component" value="Unassembled WGS sequence"/>
</dbReference>
<evidence type="ECO:0000313" key="6">
    <source>
        <dbReference type="Proteomes" id="UP000631114"/>
    </source>
</evidence>
<keyword evidence="2" id="KW-0677">Repeat</keyword>
<feature type="repeat" description="PPR" evidence="4">
    <location>
        <begin position="36"/>
        <end position="70"/>
    </location>
</feature>
<comment type="similarity">
    <text evidence="3">Belongs to the PPR family. PCMP-E subfamily.</text>
</comment>
<dbReference type="Pfam" id="PF13041">
    <property type="entry name" value="PPR_2"/>
    <property type="match status" value="1"/>
</dbReference>
<evidence type="ECO:0000313" key="5">
    <source>
        <dbReference type="EMBL" id="KAF9626517.1"/>
    </source>
</evidence>
<dbReference type="NCBIfam" id="TIGR00756">
    <property type="entry name" value="PPR"/>
    <property type="match status" value="3"/>
</dbReference>
<feature type="repeat" description="PPR" evidence="4">
    <location>
        <begin position="137"/>
        <end position="171"/>
    </location>
</feature>
<comment type="caution">
    <text evidence="5">The sequence shown here is derived from an EMBL/GenBank/DDBJ whole genome shotgun (WGS) entry which is preliminary data.</text>
</comment>
<comment type="similarity">
    <text evidence="1">Belongs to the PPR family. PCMP-H subfamily.</text>
</comment>
<evidence type="ECO:0000256" key="2">
    <source>
        <dbReference type="ARBA" id="ARBA00022737"/>
    </source>
</evidence>
<sequence>MPVRSAVSWTVMISGYAKKGDVETSCLYFDNAPVKDRGIWGSMISGYVQNNCFKEGLEMFRLMQVAGFEPDEAVFVSVLSACAHLGAMDIGIWIHRYLDRKRSLLSIRLSTALIDMYARCGNLVLATKLFDDMGERDTICWNVMISGLAMHGDGQNAIKLFKEMDKAGFKPNDITFIAVFTACSYSGVAAERLFELERHSGAYVLLSNMYAADGRYDDAKRIRKIMKDRGVEKTPGCSSIDLNGLVHEFIADILSRAELFEEAKEVMQRIPYSCSTSEVAIARRAILTSCCDHQKPQLAGEGYLDIEKDAEENAICCERKLTGVGRTHYSRTERNIRASKYSISAICFVGSLFNDHEYNVCRVIKRYYAIYGRQ</sequence>
<keyword evidence="6" id="KW-1185">Reference proteome</keyword>
<dbReference type="InterPro" id="IPR011990">
    <property type="entry name" value="TPR-like_helical_dom_sf"/>
</dbReference>
<gene>
    <name evidence="5" type="ORF">IFM89_034451</name>
</gene>
<evidence type="ECO:0000256" key="4">
    <source>
        <dbReference type="PROSITE-ProRule" id="PRU00708"/>
    </source>
</evidence>
<organism evidence="5 6">
    <name type="scientific">Coptis chinensis</name>
    <dbReference type="NCBI Taxonomy" id="261450"/>
    <lineage>
        <taxon>Eukaryota</taxon>
        <taxon>Viridiplantae</taxon>
        <taxon>Streptophyta</taxon>
        <taxon>Embryophyta</taxon>
        <taxon>Tracheophyta</taxon>
        <taxon>Spermatophyta</taxon>
        <taxon>Magnoliopsida</taxon>
        <taxon>Ranunculales</taxon>
        <taxon>Ranunculaceae</taxon>
        <taxon>Coptidoideae</taxon>
        <taxon>Coptis</taxon>
    </lineage>
</organism>
<name>A0A835J1F0_9MAGN</name>